<evidence type="ECO:0000256" key="1">
    <source>
        <dbReference type="SAM" id="MobiDB-lite"/>
    </source>
</evidence>
<protein>
    <submittedName>
        <fullName evidence="2">Predicted protein</fullName>
    </submittedName>
</protein>
<feature type="region of interest" description="Disordered" evidence="1">
    <location>
        <begin position="79"/>
        <end position="111"/>
    </location>
</feature>
<dbReference type="Proteomes" id="UP000008142">
    <property type="component" value="Unassembled WGS sequence"/>
</dbReference>
<dbReference type="HOGENOM" id="CLU_1854636_0_0_1"/>
<organism evidence="3">
    <name type="scientific">Ajellomyces capsulatus (strain H88)</name>
    <name type="common">Darling's disease fungus</name>
    <name type="synonym">Histoplasma capsulatum</name>
    <dbReference type="NCBI Taxonomy" id="544711"/>
    <lineage>
        <taxon>Eukaryota</taxon>
        <taxon>Fungi</taxon>
        <taxon>Dikarya</taxon>
        <taxon>Ascomycota</taxon>
        <taxon>Pezizomycotina</taxon>
        <taxon>Eurotiomycetes</taxon>
        <taxon>Eurotiomycetidae</taxon>
        <taxon>Onygenales</taxon>
        <taxon>Ajellomycetaceae</taxon>
        <taxon>Histoplasma</taxon>
    </lineage>
</organism>
<evidence type="ECO:0000313" key="3">
    <source>
        <dbReference type="Proteomes" id="UP000008142"/>
    </source>
</evidence>
<dbReference type="OMA" id="IRPAVCI"/>
<evidence type="ECO:0000313" key="2">
    <source>
        <dbReference type="EMBL" id="EGC46809.1"/>
    </source>
</evidence>
<feature type="compositionally biased region" description="Basic and acidic residues" evidence="1">
    <location>
        <begin position="83"/>
        <end position="93"/>
    </location>
</feature>
<dbReference type="AlphaFoldDB" id="F0UNJ4"/>
<name>F0UNJ4_AJEC8</name>
<sequence length="138" mass="15112">MTVGGGQRKTLSACVAPALIGQQPPSTRPIPAADDSWAAGTIRPAVCIGQGSWGVRVLFSITHRDGLFRIRITPRSAASSRATHIDRPRDKQTHFSKSQTKYQRLLDGEGPSKNYLAESESWTLAFENLHDGNKRKSL</sequence>
<accession>F0UNJ4</accession>
<dbReference type="OrthoDB" id="10464347at2759"/>
<proteinExistence type="predicted"/>
<gene>
    <name evidence="2" type="ORF">HCEG_06024</name>
</gene>
<reference evidence="3" key="1">
    <citation type="submission" date="2008-07" db="EMBL/GenBank/DDBJ databases">
        <title>Annotation of Ajellomyces capsulatus strain H88.</title>
        <authorList>
            <person name="Champion M."/>
            <person name="Cuomo C."/>
            <person name="Ma L.-J."/>
            <person name="Henn M.R."/>
            <person name="Sil A."/>
            <person name="Goldman B."/>
            <person name="Young S.K."/>
            <person name="Kodira C.D."/>
            <person name="Zeng Q."/>
            <person name="Koehrsen M."/>
            <person name="Alvarado L."/>
            <person name="Berlin A."/>
            <person name="Borenstein D."/>
            <person name="Chen Z."/>
            <person name="Engels R."/>
            <person name="Freedman E."/>
            <person name="Gellesch M."/>
            <person name="Goldberg J."/>
            <person name="Griggs A."/>
            <person name="Gujja S."/>
            <person name="Heiman D."/>
            <person name="Hepburn T."/>
            <person name="Howarth C."/>
            <person name="Jen D."/>
            <person name="Larson L."/>
            <person name="Lewis B."/>
            <person name="Mehta T."/>
            <person name="Park D."/>
            <person name="Pearson M."/>
            <person name="Roberts A."/>
            <person name="Saif S."/>
            <person name="Shea T."/>
            <person name="Shenoy N."/>
            <person name="Sisk P."/>
            <person name="Stolte C."/>
            <person name="Sykes S."/>
            <person name="Walk T."/>
            <person name="White J."/>
            <person name="Yandava C."/>
            <person name="Klein B."/>
            <person name="McEwen J.G."/>
            <person name="Puccia R."/>
            <person name="Goldman G.H."/>
            <person name="Felipe M.S."/>
            <person name="Nino-Vega G."/>
            <person name="San-Blas G."/>
            <person name="Taylor J."/>
            <person name="Mendoza L."/>
            <person name="Galagan J."/>
            <person name="Nusbaum C."/>
            <person name="Birren B."/>
        </authorList>
    </citation>
    <scope>NUCLEOTIDE SEQUENCE [LARGE SCALE GENOMIC DNA]</scope>
    <source>
        <strain evidence="3">H88</strain>
    </source>
</reference>
<dbReference type="EMBL" id="DS990640">
    <property type="protein sequence ID" value="EGC46809.1"/>
    <property type="molecule type" value="Genomic_DNA"/>
</dbReference>